<evidence type="ECO:0000313" key="5">
    <source>
        <dbReference type="EMBL" id="KAF0676316.1"/>
    </source>
</evidence>
<keyword evidence="5" id="KW-0012">Acyltransferase</keyword>
<keyword evidence="2 4" id="KW-0378">Hydrolase</keyword>
<keyword evidence="6" id="KW-1185">Reference proteome</keyword>
<evidence type="ECO:0000256" key="1">
    <source>
        <dbReference type="ARBA" id="ARBA00001968"/>
    </source>
</evidence>
<dbReference type="GO" id="GO:0005737">
    <property type="term" value="C:cytoplasm"/>
    <property type="evidence" value="ECO:0007669"/>
    <property type="project" value="UniProtKB-SubCell"/>
</dbReference>
<dbReference type="PANTHER" id="PTHR43213:SF5">
    <property type="entry name" value="BIFUNCTIONAL DTTP_UTP PYROPHOSPHATASE_METHYLTRANSFERASE PROTEIN-RELATED"/>
    <property type="match status" value="1"/>
</dbReference>
<dbReference type="GO" id="GO:0009117">
    <property type="term" value="P:nucleotide metabolic process"/>
    <property type="evidence" value="ECO:0007669"/>
    <property type="project" value="UniProtKB-KW"/>
</dbReference>
<dbReference type="CDD" id="cd00555">
    <property type="entry name" value="Maf"/>
    <property type="match status" value="1"/>
</dbReference>
<comment type="similarity">
    <text evidence="4">Belongs to the Maf family.</text>
</comment>
<dbReference type="Gene3D" id="3.90.950.10">
    <property type="match status" value="1"/>
</dbReference>
<keyword evidence="5" id="KW-0808">Transferase</keyword>
<organism evidence="5 6">
    <name type="scientific">Profundibacterium mesophilum KAUST100406-0324</name>
    <dbReference type="NCBI Taxonomy" id="1037889"/>
    <lineage>
        <taxon>Bacteria</taxon>
        <taxon>Pseudomonadati</taxon>
        <taxon>Pseudomonadota</taxon>
        <taxon>Alphaproteobacteria</taxon>
        <taxon>Rhodobacterales</taxon>
        <taxon>Roseobacteraceae</taxon>
        <taxon>Profundibacterium</taxon>
    </lineage>
</organism>
<sequence>MSRPIILASASESRRQLLANAGVPFEAVRPMVDEDAIKAALQAEGALPRDIADALAEAKARKVSAKHPGALVLGCDQVLEHRGDTLSKPGSPDAARAQITRLSGDRHSLLSAIVAYEDGAPVWRHVGVVRLSMRTLGAPYIDDYVARNFESIRHSVGGYKLEEEGARLFTQIDGDYFTVLGLPMLPLLSWLILRGILPA</sequence>
<name>A0A921NVY1_9RHOB</name>
<evidence type="ECO:0000256" key="2">
    <source>
        <dbReference type="ARBA" id="ARBA00022801"/>
    </source>
</evidence>
<reference evidence="5" key="1">
    <citation type="submission" date="2013-03" db="EMBL/GenBank/DDBJ databases">
        <title>Genome Sequence of the Profundibacterium mesophilum strain KAUST100406-0324T from Red Sea, a novel genus in the family Rhodobacteraceae.</title>
        <authorList>
            <person name="Essack M."/>
            <person name="Alam I."/>
            <person name="Lafi F."/>
            <person name="Alawi W."/>
            <person name="Kamanu F."/>
            <person name="Al-Suwailem A."/>
            <person name="Lee O.O."/>
            <person name="Xu Y."/>
            <person name="Bajic V."/>
            <person name="Qian P.-Y."/>
            <person name="Archer J."/>
        </authorList>
    </citation>
    <scope>NUCLEOTIDE SEQUENCE</scope>
    <source>
        <strain evidence="5">KAUST100406-0324</strain>
    </source>
</reference>
<gene>
    <name evidence="5" type="primary">maf2</name>
    <name evidence="5" type="ORF">PMES_01047</name>
</gene>
<keyword evidence="3 4" id="KW-0546">Nucleotide metabolism</keyword>
<accession>A0A921NVY1</accession>
<comment type="caution">
    <text evidence="4">Lacks conserved residue(s) required for the propagation of feature annotation.</text>
</comment>
<dbReference type="Proteomes" id="UP000698242">
    <property type="component" value="Unassembled WGS sequence"/>
</dbReference>
<comment type="caution">
    <text evidence="5">The sequence shown here is derived from an EMBL/GenBank/DDBJ whole genome shotgun (WGS) entry which is preliminary data.</text>
</comment>
<evidence type="ECO:0000256" key="4">
    <source>
        <dbReference type="HAMAP-Rule" id="MF_00528"/>
    </source>
</evidence>
<proteinExistence type="inferred from homology"/>
<dbReference type="InterPro" id="IPR003697">
    <property type="entry name" value="Maf-like"/>
</dbReference>
<feature type="active site" description="Proton acceptor" evidence="4">
    <location>
        <position position="76"/>
    </location>
</feature>
<protein>
    <recommendedName>
        <fullName evidence="4">Nucleoside triphosphate pyrophosphatase</fullName>
        <ecNumber evidence="4">3.6.1.9</ecNumber>
    </recommendedName>
    <alternativeName>
        <fullName evidence="4">Nucleotide pyrophosphatase</fullName>
        <shortName evidence="4">Nucleotide PPase</shortName>
    </alternativeName>
</protein>
<comment type="cofactor">
    <cofactor evidence="1 4">
        <name>a divalent metal cation</name>
        <dbReference type="ChEBI" id="CHEBI:60240"/>
    </cofactor>
</comment>
<dbReference type="EMBL" id="APKE01000014">
    <property type="protein sequence ID" value="KAF0676316.1"/>
    <property type="molecule type" value="Genomic_DNA"/>
</dbReference>
<keyword evidence="4" id="KW-0963">Cytoplasm</keyword>
<dbReference type="RefSeq" id="WP_159964464.1">
    <property type="nucleotide sequence ID" value="NZ_APKE01000014.1"/>
</dbReference>
<dbReference type="GO" id="GO:0016746">
    <property type="term" value="F:acyltransferase activity"/>
    <property type="evidence" value="ECO:0007669"/>
    <property type="project" value="UniProtKB-KW"/>
</dbReference>
<dbReference type="HAMAP" id="MF_00528">
    <property type="entry name" value="Maf"/>
    <property type="match status" value="1"/>
</dbReference>
<dbReference type="PIRSF" id="PIRSF006305">
    <property type="entry name" value="Maf"/>
    <property type="match status" value="1"/>
</dbReference>
<dbReference type="PANTHER" id="PTHR43213">
    <property type="entry name" value="BIFUNCTIONAL DTTP/UTP PYROPHOSPHATASE/METHYLTRANSFERASE PROTEIN-RELATED"/>
    <property type="match status" value="1"/>
</dbReference>
<comment type="subcellular location">
    <subcellularLocation>
        <location evidence="4">Cytoplasm</location>
    </subcellularLocation>
</comment>
<evidence type="ECO:0000313" key="6">
    <source>
        <dbReference type="Proteomes" id="UP000698242"/>
    </source>
</evidence>
<dbReference type="InterPro" id="IPR029001">
    <property type="entry name" value="ITPase-like_fam"/>
</dbReference>
<comment type="catalytic activity">
    <reaction evidence="4">
        <text>a 2'-deoxyribonucleoside 5'-triphosphate + H2O = a 2'-deoxyribonucleoside 5'-phosphate + diphosphate + H(+)</text>
        <dbReference type="Rhea" id="RHEA:44644"/>
        <dbReference type="ChEBI" id="CHEBI:15377"/>
        <dbReference type="ChEBI" id="CHEBI:15378"/>
        <dbReference type="ChEBI" id="CHEBI:33019"/>
        <dbReference type="ChEBI" id="CHEBI:61560"/>
        <dbReference type="ChEBI" id="CHEBI:65317"/>
        <dbReference type="EC" id="3.6.1.9"/>
    </reaction>
</comment>
<evidence type="ECO:0000256" key="3">
    <source>
        <dbReference type="ARBA" id="ARBA00023080"/>
    </source>
</evidence>
<comment type="catalytic activity">
    <reaction evidence="4">
        <text>a ribonucleoside 5'-triphosphate + H2O = a ribonucleoside 5'-phosphate + diphosphate + H(+)</text>
        <dbReference type="Rhea" id="RHEA:23996"/>
        <dbReference type="ChEBI" id="CHEBI:15377"/>
        <dbReference type="ChEBI" id="CHEBI:15378"/>
        <dbReference type="ChEBI" id="CHEBI:33019"/>
        <dbReference type="ChEBI" id="CHEBI:58043"/>
        <dbReference type="ChEBI" id="CHEBI:61557"/>
        <dbReference type="EC" id="3.6.1.9"/>
    </reaction>
</comment>
<dbReference type="OrthoDB" id="9813962at2"/>
<comment type="function">
    <text evidence="4">Nucleoside triphosphate pyrophosphatase. May have a dual role in cell division arrest and in preventing the incorporation of modified nucleotides into cellular nucleic acids.</text>
</comment>
<dbReference type="EC" id="3.6.1.9" evidence="4"/>
<dbReference type="SUPFAM" id="SSF52972">
    <property type="entry name" value="ITPase-like"/>
    <property type="match status" value="1"/>
</dbReference>
<dbReference type="Pfam" id="PF02545">
    <property type="entry name" value="Maf"/>
    <property type="match status" value="1"/>
</dbReference>
<dbReference type="GO" id="GO:0047429">
    <property type="term" value="F:nucleoside triphosphate diphosphatase activity"/>
    <property type="evidence" value="ECO:0007669"/>
    <property type="project" value="UniProtKB-EC"/>
</dbReference>
<dbReference type="AlphaFoldDB" id="A0A921NVY1"/>